<dbReference type="InterPro" id="IPR027417">
    <property type="entry name" value="P-loop_NTPase"/>
</dbReference>
<dbReference type="Gene3D" id="3.40.50.300">
    <property type="entry name" value="P-loop containing nucleotide triphosphate hydrolases"/>
    <property type="match status" value="1"/>
</dbReference>
<dbReference type="GO" id="GO:0003924">
    <property type="term" value="F:GTPase activity"/>
    <property type="evidence" value="ECO:0007669"/>
    <property type="project" value="TreeGrafter"/>
</dbReference>
<feature type="non-terminal residue" evidence="3">
    <location>
        <position position="439"/>
    </location>
</feature>
<dbReference type="InterPro" id="IPR000375">
    <property type="entry name" value="Dynamin_stalk"/>
</dbReference>
<dbReference type="GO" id="GO:0005739">
    <property type="term" value="C:mitochondrion"/>
    <property type="evidence" value="ECO:0007669"/>
    <property type="project" value="TreeGrafter"/>
</dbReference>
<dbReference type="GO" id="GO:0016020">
    <property type="term" value="C:membrane"/>
    <property type="evidence" value="ECO:0007669"/>
    <property type="project" value="TreeGrafter"/>
</dbReference>
<dbReference type="AlphaFoldDB" id="A0A820HFX6"/>
<dbReference type="PANTHER" id="PTHR11566">
    <property type="entry name" value="DYNAMIN"/>
    <property type="match status" value="1"/>
</dbReference>
<comment type="caution">
    <text evidence="3">The sequence shown here is derived from an EMBL/GenBank/DDBJ whole genome shotgun (WGS) entry which is preliminary data.</text>
</comment>
<dbReference type="InterPro" id="IPR045063">
    <property type="entry name" value="Dynamin_N"/>
</dbReference>
<dbReference type="GO" id="GO:0016559">
    <property type="term" value="P:peroxisome fission"/>
    <property type="evidence" value="ECO:0007669"/>
    <property type="project" value="TreeGrafter"/>
</dbReference>
<sequence>DSESVNMIEELIQEYLDKPSTIILAIIQACNDIETSAAIKYAKMFDPDGERTIGVLTKLDLVDRGVEQKLLDVFDNKRIPLKHGYLMVKCRTQEDIDNNIELSEALRKEEQFFSKSQKFHSVPAERRGCPSLARFLTRELVRSIKQALPRLITDLRTKINNVEQQFRQLGIEDYTQLLFTNEARSRHLTNKLFTAMQSFRTEIHGVEEGAQVNNPLYSKRNELNQQFYDEMHNCKLDNSKLIQAIKSAMIATQGPEPADYILFRVTKTVCLNYIKVIRTPMEQYLSHMLERTNNVISNVINKVFQARPNLLNQIRLMHENIEKQLKDECYRELELILEMEASFVYADHPLYKDTLKRIKKIHKQTSNDASTVITTVQSARLPYTTTTNAATNSMTTSVKRKSGAISEDNDDDLEDDYKSPIKISRPNNPSSTNRLSSLW</sequence>
<dbReference type="InterPro" id="IPR022812">
    <property type="entry name" value="Dynamin"/>
</dbReference>
<proteinExistence type="predicted"/>
<accession>A0A820HFX6</accession>
<dbReference type="InterPro" id="IPR030381">
    <property type="entry name" value="G_DYNAMIN_dom"/>
</dbReference>
<name>A0A820HFX6_9BILA</name>
<gene>
    <name evidence="3" type="ORF">KXQ929_LOCUS45024</name>
</gene>
<evidence type="ECO:0000313" key="3">
    <source>
        <dbReference type="EMBL" id="CAF4291727.1"/>
    </source>
</evidence>
<feature type="region of interest" description="Disordered" evidence="1">
    <location>
        <begin position="394"/>
        <end position="439"/>
    </location>
</feature>
<feature type="domain" description="Dynamin-type G" evidence="2">
    <location>
        <begin position="1"/>
        <end position="149"/>
    </location>
</feature>
<feature type="compositionally biased region" description="Polar residues" evidence="1">
    <location>
        <begin position="425"/>
        <end position="439"/>
    </location>
</feature>
<dbReference type="GO" id="GO:0005874">
    <property type="term" value="C:microtubule"/>
    <property type="evidence" value="ECO:0007669"/>
    <property type="project" value="TreeGrafter"/>
</dbReference>
<dbReference type="GO" id="GO:0048312">
    <property type="term" value="P:intracellular distribution of mitochondria"/>
    <property type="evidence" value="ECO:0007669"/>
    <property type="project" value="TreeGrafter"/>
</dbReference>
<dbReference type="PROSITE" id="PS51718">
    <property type="entry name" value="G_DYNAMIN_2"/>
    <property type="match status" value="1"/>
</dbReference>
<dbReference type="EMBL" id="CAJOBB010013521">
    <property type="protein sequence ID" value="CAF4291727.1"/>
    <property type="molecule type" value="Genomic_DNA"/>
</dbReference>
<dbReference type="GO" id="GO:0006897">
    <property type="term" value="P:endocytosis"/>
    <property type="evidence" value="ECO:0007669"/>
    <property type="project" value="TreeGrafter"/>
</dbReference>
<organism evidence="3 4">
    <name type="scientific">Adineta steineri</name>
    <dbReference type="NCBI Taxonomy" id="433720"/>
    <lineage>
        <taxon>Eukaryota</taxon>
        <taxon>Metazoa</taxon>
        <taxon>Spiralia</taxon>
        <taxon>Gnathifera</taxon>
        <taxon>Rotifera</taxon>
        <taxon>Eurotatoria</taxon>
        <taxon>Bdelloidea</taxon>
        <taxon>Adinetida</taxon>
        <taxon>Adinetidae</taxon>
        <taxon>Adineta</taxon>
    </lineage>
</organism>
<dbReference type="GO" id="GO:0008017">
    <property type="term" value="F:microtubule binding"/>
    <property type="evidence" value="ECO:0007669"/>
    <property type="project" value="TreeGrafter"/>
</dbReference>
<dbReference type="PANTHER" id="PTHR11566:SF21">
    <property type="entry name" value="DYNAMIN RELATED PROTEIN 1, ISOFORM A"/>
    <property type="match status" value="1"/>
</dbReference>
<evidence type="ECO:0000259" key="2">
    <source>
        <dbReference type="PROSITE" id="PS51718"/>
    </source>
</evidence>
<evidence type="ECO:0000256" key="1">
    <source>
        <dbReference type="SAM" id="MobiDB-lite"/>
    </source>
</evidence>
<evidence type="ECO:0000313" key="4">
    <source>
        <dbReference type="Proteomes" id="UP000663868"/>
    </source>
</evidence>
<dbReference type="SUPFAM" id="SSF52540">
    <property type="entry name" value="P-loop containing nucleoside triphosphate hydrolases"/>
    <property type="match status" value="1"/>
</dbReference>
<dbReference type="PRINTS" id="PR00195">
    <property type="entry name" value="DYNAMIN"/>
</dbReference>
<dbReference type="GO" id="GO:0000266">
    <property type="term" value="P:mitochondrial fission"/>
    <property type="evidence" value="ECO:0007669"/>
    <property type="project" value="TreeGrafter"/>
</dbReference>
<dbReference type="Proteomes" id="UP000663868">
    <property type="component" value="Unassembled WGS sequence"/>
</dbReference>
<feature type="non-terminal residue" evidence="3">
    <location>
        <position position="1"/>
    </location>
</feature>
<dbReference type="Pfam" id="PF00350">
    <property type="entry name" value="Dynamin_N"/>
    <property type="match status" value="1"/>
</dbReference>
<reference evidence="3" key="1">
    <citation type="submission" date="2021-02" db="EMBL/GenBank/DDBJ databases">
        <authorList>
            <person name="Nowell W R."/>
        </authorList>
    </citation>
    <scope>NUCLEOTIDE SEQUENCE</scope>
</reference>
<protein>
    <recommendedName>
        <fullName evidence="2">Dynamin-type G domain-containing protein</fullName>
    </recommendedName>
</protein>
<dbReference type="Gene3D" id="1.20.120.1240">
    <property type="entry name" value="Dynamin, middle domain"/>
    <property type="match status" value="1"/>
</dbReference>
<dbReference type="GO" id="GO:0005525">
    <property type="term" value="F:GTP binding"/>
    <property type="evidence" value="ECO:0007669"/>
    <property type="project" value="InterPro"/>
</dbReference>
<dbReference type="Pfam" id="PF01031">
    <property type="entry name" value="Dynamin_M"/>
    <property type="match status" value="1"/>
</dbReference>